<feature type="domain" description="HTH marR-type" evidence="2">
    <location>
        <begin position="59"/>
        <end position="169"/>
    </location>
</feature>
<evidence type="ECO:0000259" key="2">
    <source>
        <dbReference type="SMART" id="SM00347"/>
    </source>
</evidence>
<comment type="caution">
    <text evidence="3">The sequence shown here is derived from an EMBL/GenBank/DDBJ whole genome shotgun (WGS) entry which is preliminary data.</text>
</comment>
<feature type="region of interest" description="Disordered" evidence="1">
    <location>
        <begin position="1"/>
        <end position="33"/>
    </location>
</feature>
<dbReference type="Gene3D" id="1.10.10.10">
    <property type="entry name" value="Winged helix-like DNA-binding domain superfamily/Winged helix DNA-binding domain"/>
    <property type="match status" value="1"/>
</dbReference>
<reference evidence="3 4" key="1">
    <citation type="submission" date="2014-07" db="EMBL/GenBank/DDBJ databases">
        <title>Tepidicaulis marinum gen. nov., sp. nov., a novel marine bacterium denitrifying nitrate to nitrous oxide strictly under microaerobic conditions.</title>
        <authorList>
            <person name="Takeuchi M."/>
            <person name="Yamagishi T."/>
            <person name="Kamagata Y."/>
            <person name="Oshima K."/>
            <person name="Hattori M."/>
            <person name="Katayama T."/>
            <person name="Hanada S."/>
            <person name="Tamaki H."/>
            <person name="Marumo K."/>
            <person name="Maeda H."/>
            <person name="Nedachi M."/>
            <person name="Iwasaki W."/>
            <person name="Suwa Y."/>
            <person name="Sakata S."/>
        </authorList>
    </citation>
    <scope>NUCLEOTIDE SEQUENCE [LARGE SCALE GENOMIC DNA]</scope>
    <source>
        <strain evidence="3 4">MA2</strain>
    </source>
</reference>
<protein>
    <submittedName>
        <fullName evidence="3">MarR family transcriptional regulator</fullName>
    </submittedName>
</protein>
<evidence type="ECO:0000313" key="4">
    <source>
        <dbReference type="Proteomes" id="UP000028702"/>
    </source>
</evidence>
<dbReference type="EMBL" id="BBIO01000015">
    <property type="protein sequence ID" value="GAK46152.1"/>
    <property type="molecule type" value="Genomic_DNA"/>
</dbReference>
<proteinExistence type="predicted"/>
<evidence type="ECO:0000313" key="3">
    <source>
        <dbReference type="EMBL" id="GAK46152.1"/>
    </source>
</evidence>
<dbReference type="InterPro" id="IPR036388">
    <property type="entry name" value="WH-like_DNA-bd_sf"/>
</dbReference>
<accession>A0A081BDN4</accession>
<dbReference type="InterPro" id="IPR000835">
    <property type="entry name" value="HTH_MarR-typ"/>
</dbReference>
<dbReference type="SUPFAM" id="SSF46785">
    <property type="entry name" value="Winged helix' DNA-binding domain"/>
    <property type="match status" value="1"/>
</dbReference>
<dbReference type="AlphaFoldDB" id="A0A081BDN4"/>
<organism evidence="3 4">
    <name type="scientific">Tepidicaulis marinus</name>
    <dbReference type="NCBI Taxonomy" id="1333998"/>
    <lineage>
        <taxon>Bacteria</taxon>
        <taxon>Pseudomonadati</taxon>
        <taxon>Pseudomonadota</taxon>
        <taxon>Alphaproteobacteria</taxon>
        <taxon>Hyphomicrobiales</taxon>
        <taxon>Parvibaculaceae</taxon>
        <taxon>Tepidicaulis</taxon>
    </lineage>
</organism>
<dbReference type="Pfam" id="PF13463">
    <property type="entry name" value="HTH_27"/>
    <property type="match status" value="1"/>
</dbReference>
<dbReference type="STRING" id="1333998.M2A_2651"/>
<name>A0A081BDN4_9HYPH</name>
<dbReference type="eggNOG" id="COG1846">
    <property type="taxonomic scope" value="Bacteria"/>
</dbReference>
<dbReference type="Proteomes" id="UP000028702">
    <property type="component" value="Unassembled WGS sequence"/>
</dbReference>
<dbReference type="SMART" id="SM00347">
    <property type="entry name" value="HTH_MARR"/>
    <property type="match status" value="1"/>
</dbReference>
<keyword evidence="4" id="KW-1185">Reference proteome</keyword>
<sequence length="187" mass="20468">MGKESKFSGSGGKAAGPAPKAKKPGGRKGGAEGGPKRAALQFLEYYYPIHYKAGIALEDALRGGTLSRHQVAILWLIHSEGRDGRAMNRKAIERSLSAWFEISGAAITKALRAMAQPPLALVRLEEDPRSGREKIVTLTAKGETHLEKMIASGEAYVQRIIDNMSEEEIVQGLHFFRRISEIVDTLR</sequence>
<dbReference type="GO" id="GO:0003700">
    <property type="term" value="F:DNA-binding transcription factor activity"/>
    <property type="evidence" value="ECO:0007669"/>
    <property type="project" value="InterPro"/>
</dbReference>
<gene>
    <name evidence="3" type="ORF">M2A_2651</name>
</gene>
<evidence type="ECO:0000256" key="1">
    <source>
        <dbReference type="SAM" id="MobiDB-lite"/>
    </source>
</evidence>
<dbReference type="RefSeq" id="WP_197052937.1">
    <property type="nucleotide sequence ID" value="NZ_BBIO01000015.1"/>
</dbReference>
<dbReference type="InterPro" id="IPR036390">
    <property type="entry name" value="WH_DNA-bd_sf"/>
</dbReference>